<dbReference type="PANTHER" id="PTHR47272">
    <property type="entry name" value="DDE_TNP_1_7 DOMAIN-CONTAINING PROTEIN"/>
    <property type="match status" value="1"/>
</dbReference>
<accession>A0A8X6HQC9</accession>
<feature type="domain" description="PiggyBac transposable element-derived protein" evidence="1">
    <location>
        <begin position="2"/>
        <end position="116"/>
    </location>
</feature>
<dbReference type="AlphaFoldDB" id="A0A8X6HQC9"/>
<organism evidence="2 3">
    <name type="scientific">Trichonephila clavata</name>
    <name type="common">Joro spider</name>
    <name type="synonym">Nephila clavata</name>
    <dbReference type="NCBI Taxonomy" id="2740835"/>
    <lineage>
        <taxon>Eukaryota</taxon>
        <taxon>Metazoa</taxon>
        <taxon>Ecdysozoa</taxon>
        <taxon>Arthropoda</taxon>
        <taxon>Chelicerata</taxon>
        <taxon>Arachnida</taxon>
        <taxon>Araneae</taxon>
        <taxon>Araneomorphae</taxon>
        <taxon>Entelegynae</taxon>
        <taxon>Araneoidea</taxon>
        <taxon>Nephilidae</taxon>
        <taxon>Trichonephila</taxon>
    </lineage>
</organism>
<evidence type="ECO:0000313" key="3">
    <source>
        <dbReference type="Proteomes" id="UP000887116"/>
    </source>
</evidence>
<dbReference type="EMBL" id="BMAO01009043">
    <property type="protein sequence ID" value="GFR28261.1"/>
    <property type="molecule type" value="Genomic_DNA"/>
</dbReference>
<dbReference type="Proteomes" id="UP000887116">
    <property type="component" value="Unassembled WGS sequence"/>
</dbReference>
<proteinExistence type="predicted"/>
<reference evidence="2" key="1">
    <citation type="submission" date="2020-07" db="EMBL/GenBank/DDBJ databases">
        <title>Multicomponent nature underlies the extraordinary mechanical properties of spider dragline silk.</title>
        <authorList>
            <person name="Kono N."/>
            <person name="Nakamura H."/>
            <person name="Mori M."/>
            <person name="Yoshida Y."/>
            <person name="Ohtoshi R."/>
            <person name="Malay A.D."/>
            <person name="Moran D.A.P."/>
            <person name="Tomita M."/>
            <person name="Numata K."/>
            <person name="Arakawa K."/>
        </authorList>
    </citation>
    <scope>NUCLEOTIDE SEQUENCE</scope>
</reference>
<evidence type="ECO:0000313" key="2">
    <source>
        <dbReference type="EMBL" id="GFR28261.1"/>
    </source>
</evidence>
<gene>
    <name evidence="2" type="ORF">TNCT_17471</name>
</gene>
<dbReference type="Pfam" id="PF13843">
    <property type="entry name" value="DDE_Tnp_1_7"/>
    <property type="match status" value="1"/>
</dbReference>
<protein>
    <submittedName>
        <fullName evidence="2">DDE_Tnp_1_7 domain-containing protein</fullName>
    </submittedName>
</protein>
<dbReference type="OrthoDB" id="6783909at2759"/>
<dbReference type="PANTHER" id="PTHR47272:SF1">
    <property type="entry name" value="PIGGYBAC TRANSPOSABLE ELEMENT-DERIVED PROTEIN 3-LIKE"/>
    <property type="match status" value="1"/>
</dbReference>
<keyword evidence="3" id="KW-1185">Reference proteome</keyword>
<evidence type="ECO:0000259" key="1">
    <source>
        <dbReference type="Pfam" id="PF13843"/>
    </source>
</evidence>
<name>A0A8X6HQC9_TRICU</name>
<comment type="caution">
    <text evidence="2">The sequence shown here is derived from an EMBL/GenBank/DDBJ whole genome shotgun (WGS) entry which is preliminary data.</text>
</comment>
<dbReference type="InterPro" id="IPR029526">
    <property type="entry name" value="PGBD"/>
</dbReference>
<sequence>MASIIYDRQWKKIRSVIYFNANAHHKQVQYPNHDHIHKIRPVVVHLSKLFVRAALFDQRLSLDEQMYSTKGAHFKEQYLPNKHHKWCFKLFVLCSFFGYAYSFEIYSGKQVVDYLSDEPNVRVVGNTVII</sequence>